<keyword evidence="3" id="KW-0378">Hydrolase</keyword>
<dbReference type="InterPro" id="IPR013783">
    <property type="entry name" value="Ig-like_fold"/>
</dbReference>
<dbReference type="Gene3D" id="3.40.50.200">
    <property type="entry name" value="Peptidase S8/S53 domain"/>
    <property type="match status" value="1"/>
</dbReference>
<dbReference type="GO" id="GO:0004252">
    <property type="term" value="F:serine-type endopeptidase activity"/>
    <property type="evidence" value="ECO:0007669"/>
    <property type="project" value="InterPro"/>
</dbReference>
<dbReference type="SUPFAM" id="SSF52743">
    <property type="entry name" value="Subtilisin-like"/>
    <property type="match status" value="2"/>
</dbReference>
<protein>
    <recommendedName>
        <fullName evidence="5">Fibronectin type-III domain-containing protein</fullName>
    </recommendedName>
</protein>
<evidence type="ECO:0000256" key="3">
    <source>
        <dbReference type="ARBA" id="ARBA00022801"/>
    </source>
</evidence>
<organism evidence="6">
    <name type="scientific">marine sediment metagenome</name>
    <dbReference type="NCBI Taxonomy" id="412755"/>
    <lineage>
        <taxon>unclassified sequences</taxon>
        <taxon>metagenomes</taxon>
        <taxon>ecological metagenomes</taxon>
    </lineage>
</organism>
<comment type="caution">
    <text evidence="6">The sequence shown here is derived from an EMBL/GenBank/DDBJ whole genome shotgun (WGS) entry which is preliminary data.</text>
</comment>
<dbReference type="Gene3D" id="2.60.40.10">
    <property type="entry name" value="Immunoglobulins"/>
    <property type="match status" value="1"/>
</dbReference>
<dbReference type="PROSITE" id="PS50853">
    <property type="entry name" value="FN3"/>
    <property type="match status" value="1"/>
</dbReference>
<reference evidence="6" key="1">
    <citation type="journal article" date="2014" name="Front. Microbiol.">
        <title>High frequency of phylogenetically diverse reductive dehalogenase-homologous genes in deep subseafloor sedimentary metagenomes.</title>
        <authorList>
            <person name="Kawai M."/>
            <person name="Futagami T."/>
            <person name="Toyoda A."/>
            <person name="Takaki Y."/>
            <person name="Nishi S."/>
            <person name="Hori S."/>
            <person name="Arai W."/>
            <person name="Tsubouchi T."/>
            <person name="Morono Y."/>
            <person name="Uchiyama I."/>
            <person name="Ito T."/>
            <person name="Fujiyama A."/>
            <person name="Inagaki F."/>
            <person name="Takami H."/>
        </authorList>
    </citation>
    <scope>NUCLEOTIDE SEQUENCE</scope>
    <source>
        <strain evidence="6">Expedition CK06-06</strain>
    </source>
</reference>
<evidence type="ECO:0000256" key="2">
    <source>
        <dbReference type="ARBA" id="ARBA00022670"/>
    </source>
</evidence>
<comment type="similarity">
    <text evidence="1">Belongs to the peptidase S8 family.</text>
</comment>
<dbReference type="PROSITE" id="PS00138">
    <property type="entry name" value="SUBTILASE_SER"/>
    <property type="match status" value="1"/>
</dbReference>
<dbReference type="PANTHER" id="PTHR43806">
    <property type="entry name" value="PEPTIDASE S8"/>
    <property type="match status" value="1"/>
</dbReference>
<name>X1JRS4_9ZZZZ</name>
<keyword evidence="2" id="KW-0645">Protease</keyword>
<keyword evidence="4" id="KW-0720">Serine protease</keyword>
<dbReference type="PANTHER" id="PTHR43806:SF11">
    <property type="entry name" value="CEREVISIN-RELATED"/>
    <property type="match status" value="1"/>
</dbReference>
<dbReference type="AlphaFoldDB" id="X1JRS4"/>
<evidence type="ECO:0000256" key="1">
    <source>
        <dbReference type="ARBA" id="ARBA00011073"/>
    </source>
</evidence>
<dbReference type="EMBL" id="BARU01032560">
    <property type="protein sequence ID" value="GAH72483.1"/>
    <property type="molecule type" value="Genomic_DNA"/>
</dbReference>
<feature type="non-terminal residue" evidence="6">
    <location>
        <position position="217"/>
    </location>
</feature>
<accession>X1JRS4</accession>
<evidence type="ECO:0000256" key="4">
    <source>
        <dbReference type="ARBA" id="ARBA00022825"/>
    </source>
</evidence>
<feature type="domain" description="Fibronectin type-III" evidence="5">
    <location>
        <begin position="63"/>
        <end position="151"/>
    </location>
</feature>
<gene>
    <name evidence="6" type="ORF">S03H2_51336</name>
</gene>
<dbReference type="InterPro" id="IPR050131">
    <property type="entry name" value="Peptidase_S8_subtilisin-like"/>
</dbReference>
<dbReference type="InterPro" id="IPR003961">
    <property type="entry name" value="FN3_dom"/>
</dbReference>
<dbReference type="Pfam" id="PF00082">
    <property type="entry name" value="Peptidase_S8"/>
    <property type="match status" value="1"/>
</dbReference>
<dbReference type="InterPro" id="IPR023828">
    <property type="entry name" value="Peptidase_S8_Ser-AS"/>
</dbReference>
<proteinExistence type="inferred from homology"/>
<dbReference type="InterPro" id="IPR000209">
    <property type="entry name" value="Peptidase_S8/S53_dom"/>
</dbReference>
<evidence type="ECO:0000259" key="5">
    <source>
        <dbReference type="PROSITE" id="PS50853"/>
    </source>
</evidence>
<dbReference type="GO" id="GO:0006508">
    <property type="term" value="P:proteolysis"/>
    <property type="evidence" value="ECO:0007669"/>
    <property type="project" value="UniProtKB-KW"/>
</dbReference>
<dbReference type="InterPro" id="IPR036852">
    <property type="entry name" value="Peptidase_S8/S53_dom_sf"/>
</dbReference>
<evidence type="ECO:0000313" key="6">
    <source>
        <dbReference type="EMBL" id="GAH72483.1"/>
    </source>
</evidence>
<dbReference type="PROSITE" id="PS51892">
    <property type="entry name" value="SUBTILASE"/>
    <property type="match status" value="1"/>
</dbReference>
<sequence length="217" mass="23745">MSGTSMACPHVTGTAALVWRAYPDYNNTQVRERLQNTTQNLGNSNWYGYGLVDAEKAARETIPPASVTDLNETAAGVTWINWTWTNPADADFSYTEVWLNGTLEKVYAPEDSYNATNLLPNTTYEIGTRTVDNSGNVNFSWVNDTATTLPDTTPPAIAIISPETKTYATAQIHLNVSADELIDTWMYNLNDTGNVTFNPQTTMTANTSITAGEGLNN</sequence>